<dbReference type="EMBL" id="DXHS01000058">
    <property type="protein sequence ID" value="HIW02355.1"/>
    <property type="molecule type" value="Genomic_DNA"/>
</dbReference>
<dbReference type="GO" id="GO:0047429">
    <property type="term" value="F:nucleoside triphosphate diphosphatase activity"/>
    <property type="evidence" value="ECO:0007669"/>
    <property type="project" value="UniProtKB-EC"/>
</dbReference>
<comment type="cofactor">
    <cofactor evidence="1 3">
        <name>a divalent metal cation</name>
        <dbReference type="ChEBI" id="CHEBI:60240"/>
    </cofactor>
</comment>
<evidence type="ECO:0000256" key="2">
    <source>
        <dbReference type="ARBA" id="ARBA00022801"/>
    </source>
</evidence>
<comment type="subcellular location">
    <subcellularLocation>
        <location evidence="3">Cytoplasm</location>
    </subcellularLocation>
</comment>
<sequence>MKIILASASPRRAELIRKLGADVAVVPSDAEEVTLAGAEETAVENAKRKALSVPAEGGVVLGADTVVASADNRPLGKPHSEEEAFAMLRELCGRTHEVVTAVCLTDGKKTVEGREKTKVTFSAADDEALRAYIATGKPFDKAGGYGLQDKEIAPLVAKVEGDRDNVIGLPVSLVSRLLRENFL</sequence>
<reference evidence="4" key="1">
    <citation type="journal article" date="2021" name="PeerJ">
        <title>Extensive microbial diversity within the chicken gut microbiome revealed by metagenomics and culture.</title>
        <authorList>
            <person name="Gilroy R."/>
            <person name="Ravi A."/>
            <person name="Getino M."/>
            <person name="Pursley I."/>
            <person name="Horton D.L."/>
            <person name="Alikhan N.F."/>
            <person name="Baker D."/>
            <person name="Gharbi K."/>
            <person name="Hall N."/>
            <person name="Watson M."/>
            <person name="Adriaenssens E.M."/>
            <person name="Foster-Nyarko E."/>
            <person name="Jarju S."/>
            <person name="Secka A."/>
            <person name="Antonio M."/>
            <person name="Oren A."/>
            <person name="Chaudhuri R.R."/>
            <person name="La Ragione R."/>
            <person name="Hildebrand F."/>
            <person name="Pallen M.J."/>
        </authorList>
    </citation>
    <scope>NUCLEOTIDE SEQUENCE</scope>
    <source>
        <strain evidence="4">12435</strain>
    </source>
</reference>
<dbReference type="EC" id="3.6.1.9" evidence="3"/>
<dbReference type="InterPro" id="IPR029001">
    <property type="entry name" value="ITPase-like_fam"/>
</dbReference>
<evidence type="ECO:0000256" key="3">
    <source>
        <dbReference type="HAMAP-Rule" id="MF_00528"/>
    </source>
</evidence>
<feature type="site" description="Important for substrate specificity" evidence="3">
    <location>
        <position position="11"/>
    </location>
</feature>
<name>A0A9D1Q0K3_9FIRM</name>
<dbReference type="PANTHER" id="PTHR43213:SF5">
    <property type="entry name" value="BIFUNCTIONAL DTTP_UTP PYROPHOSPHATASE_METHYLTRANSFERASE PROTEIN-RELATED"/>
    <property type="match status" value="1"/>
</dbReference>
<dbReference type="NCBIfam" id="TIGR00172">
    <property type="entry name" value="maf"/>
    <property type="match status" value="1"/>
</dbReference>
<feature type="site" description="Important for substrate specificity" evidence="3">
    <location>
        <position position="65"/>
    </location>
</feature>
<protein>
    <recommendedName>
        <fullName evidence="3">dTTP/UTP pyrophosphatase</fullName>
        <shortName evidence="3">dTTPase/UTPase</shortName>
        <ecNumber evidence="3">3.6.1.9</ecNumber>
    </recommendedName>
    <alternativeName>
        <fullName evidence="3">Nucleoside triphosphate pyrophosphatase</fullName>
    </alternativeName>
    <alternativeName>
        <fullName evidence="3">Nucleotide pyrophosphatase</fullName>
        <shortName evidence="3">Nucleotide PPase</shortName>
    </alternativeName>
</protein>
<keyword evidence="3" id="KW-0546">Nucleotide metabolism</keyword>
<accession>A0A9D1Q0K3</accession>
<keyword evidence="3" id="KW-0963">Cytoplasm</keyword>
<feature type="active site" description="Proton acceptor" evidence="3">
    <location>
        <position position="64"/>
    </location>
</feature>
<dbReference type="PIRSF" id="PIRSF006305">
    <property type="entry name" value="Maf"/>
    <property type="match status" value="1"/>
</dbReference>
<dbReference type="HAMAP" id="MF_00528">
    <property type="entry name" value="Maf"/>
    <property type="match status" value="1"/>
</dbReference>
<reference evidence="4" key="2">
    <citation type="submission" date="2021-04" db="EMBL/GenBank/DDBJ databases">
        <authorList>
            <person name="Gilroy R."/>
        </authorList>
    </citation>
    <scope>NUCLEOTIDE SEQUENCE</scope>
    <source>
        <strain evidence="4">12435</strain>
    </source>
</reference>
<dbReference type="AlphaFoldDB" id="A0A9D1Q0K3"/>
<dbReference type="Proteomes" id="UP000823990">
    <property type="component" value="Unassembled WGS sequence"/>
</dbReference>
<dbReference type="GO" id="GO:0005737">
    <property type="term" value="C:cytoplasm"/>
    <property type="evidence" value="ECO:0007669"/>
    <property type="project" value="UniProtKB-SubCell"/>
</dbReference>
<evidence type="ECO:0000313" key="5">
    <source>
        <dbReference type="Proteomes" id="UP000823990"/>
    </source>
</evidence>
<comment type="function">
    <text evidence="3">Nucleoside triphosphate pyrophosphatase that hydrolyzes dTTP and UTP. May have a dual role in cell division arrest and in preventing the incorporation of modified nucleotides into cellular nucleic acids.</text>
</comment>
<comment type="caution">
    <text evidence="3">Lacks conserved residue(s) required for the propagation of feature annotation.</text>
</comment>
<dbReference type="CDD" id="cd00555">
    <property type="entry name" value="Maf"/>
    <property type="match status" value="1"/>
</dbReference>
<feature type="site" description="Important for substrate specificity" evidence="3">
    <location>
        <position position="148"/>
    </location>
</feature>
<keyword evidence="2 3" id="KW-0378">Hydrolase</keyword>
<gene>
    <name evidence="4" type="primary">maf</name>
    <name evidence="4" type="ORF">H9892_03365</name>
</gene>
<dbReference type="GO" id="GO:0009117">
    <property type="term" value="P:nucleotide metabolic process"/>
    <property type="evidence" value="ECO:0007669"/>
    <property type="project" value="UniProtKB-KW"/>
</dbReference>
<proteinExistence type="inferred from homology"/>
<comment type="catalytic activity">
    <reaction evidence="3">
        <text>dTTP + H2O = dTMP + diphosphate + H(+)</text>
        <dbReference type="Rhea" id="RHEA:28534"/>
        <dbReference type="ChEBI" id="CHEBI:15377"/>
        <dbReference type="ChEBI" id="CHEBI:15378"/>
        <dbReference type="ChEBI" id="CHEBI:33019"/>
        <dbReference type="ChEBI" id="CHEBI:37568"/>
        <dbReference type="ChEBI" id="CHEBI:63528"/>
        <dbReference type="EC" id="3.6.1.9"/>
    </reaction>
</comment>
<comment type="caution">
    <text evidence="4">The sequence shown here is derived from an EMBL/GenBank/DDBJ whole genome shotgun (WGS) entry which is preliminary data.</text>
</comment>
<dbReference type="PANTHER" id="PTHR43213">
    <property type="entry name" value="BIFUNCTIONAL DTTP/UTP PYROPHOSPHATASE/METHYLTRANSFERASE PROTEIN-RELATED"/>
    <property type="match status" value="1"/>
</dbReference>
<dbReference type="Gene3D" id="3.90.950.10">
    <property type="match status" value="1"/>
</dbReference>
<dbReference type="Pfam" id="PF02545">
    <property type="entry name" value="Maf"/>
    <property type="match status" value="1"/>
</dbReference>
<evidence type="ECO:0000256" key="1">
    <source>
        <dbReference type="ARBA" id="ARBA00001968"/>
    </source>
</evidence>
<organism evidence="4 5">
    <name type="scientific">Candidatus Protoclostridium stercorigallinarum</name>
    <dbReference type="NCBI Taxonomy" id="2838741"/>
    <lineage>
        <taxon>Bacteria</taxon>
        <taxon>Bacillati</taxon>
        <taxon>Bacillota</taxon>
        <taxon>Clostridia</taxon>
        <taxon>Candidatus Protoclostridium</taxon>
    </lineage>
</organism>
<dbReference type="InterPro" id="IPR003697">
    <property type="entry name" value="Maf-like"/>
</dbReference>
<evidence type="ECO:0000313" key="4">
    <source>
        <dbReference type="EMBL" id="HIW02355.1"/>
    </source>
</evidence>
<comment type="similarity">
    <text evidence="3">Belongs to the Maf family. YhdE subfamily.</text>
</comment>
<dbReference type="SUPFAM" id="SSF52972">
    <property type="entry name" value="ITPase-like"/>
    <property type="match status" value="1"/>
</dbReference>
<comment type="catalytic activity">
    <reaction evidence="3">
        <text>UTP + H2O = UMP + diphosphate + H(+)</text>
        <dbReference type="Rhea" id="RHEA:29395"/>
        <dbReference type="ChEBI" id="CHEBI:15377"/>
        <dbReference type="ChEBI" id="CHEBI:15378"/>
        <dbReference type="ChEBI" id="CHEBI:33019"/>
        <dbReference type="ChEBI" id="CHEBI:46398"/>
        <dbReference type="ChEBI" id="CHEBI:57865"/>
        <dbReference type="EC" id="3.6.1.9"/>
    </reaction>
</comment>